<dbReference type="GO" id="GO:0015074">
    <property type="term" value="P:DNA integration"/>
    <property type="evidence" value="ECO:0007669"/>
    <property type="project" value="TreeGrafter"/>
</dbReference>
<dbReference type="GO" id="GO:0044774">
    <property type="term" value="P:mitotic DNA integrity checkpoint signaling"/>
    <property type="evidence" value="ECO:0007669"/>
    <property type="project" value="TreeGrafter"/>
</dbReference>
<dbReference type="AlphaFoldDB" id="A0A4Y2AQ39"/>
<dbReference type="EMBL" id="BGPR01000026">
    <property type="protein sequence ID" value="GBL81627.1"/>
    <property type="molecule type" value="Genomic_DNA"/>
</dbReference>
<dbReference type="GO" id="GO:0006303">
    <property type="term" value="P:double-strand break repair via nonhomologous end joining"/>
    <property type="evidence" value="ECO:0007669"/>
    <property type="project" value="TreeGrafter"/>
</dbReference>
<keyword evidence="1" id="KW-0489">Methyltransferase</keyword>
<dbReference type="GO" id="GO:0031297">
    <property type="term" value="P:replication fork processing"/>
    <property type="evidence" value="ECO:0007669"/>
    <property type="project" value="TreeGrafter"/>
</dbReference>
<evidence type="ECO:0000313" key="2">
    <source>
        <dbReference type="Proteomes" id="UP000499080"/>
    </source>
</evidence>
<dbReference type="GO" id="GO:0003690">
    <property type="term" value="F:double-stranded DNA binding"/>
    <property type="evidence" value="ECO:0007669"/>
    <property type="project" value="TreeGrafter"/>
</dbReference>
<dbReference type="PANTHER" id="PTHR46060:SF2">
    <property type="entry name" value="HISTONE-LYSINE N-METHYLTRANSFERASE SETMAR"/>
    <property type="match status" value="1"/>
</dbReference>
<comment type="caution">
    <text evidence="1">The sequence shown here is derived from an EMBL/GenBank/DDBJ whole genome shotgun (WGS) entry which is preliminary data.</text>
</comment>
<dbReference type="PANTHER" id="PTHR46060">
    <property type="entry name" value="MARINER MOS1 TRANSPOSASE-LIKE PROTEIN"/>
    <property type="match status" value="1"/>
</dbReference>
<reference evidence="1 2" key="1">
    <citation type="journal article" date="2019" name="Sci. Rep.">
        <title>Orb-weaving spider Araneus ventricosus genome elucidates the spidroin gene catalogue.</title>
        <authorList>
            <person name="Kono N."/>
            <person name="Nakamura H."/>
            <person name="Ohtoshi R."/>
            <person name="Moran D.A.P."/>
            <person name="Shinohara A."/>
            <person name="Yoshida Y."/>
            <person name="Fujiwara M."/>
            <person name="Mori M."/>
            <person name="Tomita M."/>
            <person name="Arakawa K."/>
        </authorList>
    </citation>
    <scope>NUCLEOTIDE SEQUENCE [LARGE SCALE GENOMIC DNA]</scope>
</reference>
<dbReference type="GO" id="GO:0000014">
    <property type="term" value="F:single-stranded DNA endodeoxyribonuclease activity"/>
    <property type="evidence" value="ECO:0007669"/>
    <property type="project" value="TreeGrafter"/>
</dbReference>
<dbReference type="GO" id="GO:0035861">
    <property type="term" value="C:site of double-strand break"/>
    <property type="evidence" value="ECO:0007669"/>
    <property type="project" value="TreeGrafter"/>
</dbReference>
<dbReference type="InterPro" id="IPR052709">
    <property type="entry name" value="Transposase-MT_Hybrid"/>
</dbReference>
<dbReference type="GO" id="GO:0003697">
    <property type="term" value="F:single-stranded DNA binding"/>
    <property type="evidence" value="ECO:0007669"/>
    <property type="project" value="TreeGrafter"/>
</dbReference>
<dbReference type="GO" id="GO:0046975">
    <property type="term" value="F:histone H3K36 methyltransferase activity"/>
    <property type="evidence" value="ECO:0007669"/>
    <property type="project" value="TreeGrafter"/>
</dbReference>
<evidence type="ECO:0000313" key="1">
    <source>
        <dbReference type="EMBL" id="GBL81627.1"/>
    </source>
</evidence>
<dbReference type="OrthoDB" id="6434373at2759"/>
<sequence length="118" mass="13828">MLVNAVPFATIRENAVKSNSTVLDDFKRFGKSKEIDKRVPRELREKEKDRPYEVCSALVLCDNGDPSFFYSIGTCDKKWIVCNSWRYSAQWLNRGRAPQHFPKPTLHQRKTVVAVWYF</sequence>
<proteinExistence type="predicted"/>
<organism evidence="1 2">
    <name type="scientific">Araneus ventricosus</name>
    <name type="common">Orbweaver spider</name>
    <name type="synonym">Epeira ventricosa</name>
    <dbReference type="NCBI Taxonomy" id="182803"/>
    <lineage>
        <taxon>Eukaryota</taxon>
        <taxon>Metazoa</taxon>
        <taxon>Ecdysozoa</taxon>
        <taxon>Arthropoda</taxon>
        <taxon>Chelicerata</taxon>
        <taxon>Arachnida</taxon>
        <taxon>Araneae</taxon>
        <taxon>Araneomorphae</taxon>
        <taxon>Entelegynae</taxon>
        <taxon>Araneoidea</taxon>
        <taxon>Araneidae</taxon>
        <taxon>Araneus</taxon>
    </lineage>
</organism>
<dbReference type="Proteomes" id="UP000499080">
    <property type="component" value="Unassembled WGS sequence"/>
</dbReference>
<dbReference type="InterPro" id="IPR036397">
    <property type="entry name" value="RNaseH_sf"/>
</dbReference>
<dbReference type="GO" id="GO:0005634">
    <property type="term" value="C:nucleus"/>
    <property type="evidence" value="ECO:0007669"/>
    <property type="project" value="TreeGrafter"/>
</dbReference>
<keyword evidence="2" id="KW-1185">Reference proteome</keyword>
<name>A0A4Y2AQ39_ARAVE</name>
<dbReference type="GO" id="GO:0000729">
    <property type="term" value="P:DNA double-strand break processing"/>
    <property type="evidence" value="ECO:0007669"/>
    <property type="project" value="TreeGrafter"/>
</dbReference>
<gene>
    <name evidence="1" type="primary">SETMAR_269</name>
    <name evidence="1" type="ORF">AVEN_93421_1</name>
</gene>
<protein>
    <submittedName>
        <fullName evidence="1">Histone-lysine N-methyltransferase SETMAR</fullName>
    </submittedName>
</protein>
<dbReference type="GO" id="GO:0042800">
    <property type="term" value="F:histone H3K4 methyltransferase activity"/>
    <property type="evidence" value="ECO:0007669"/>
    <property type="project" value="TreeGrafter"/>
</dbReference>
<dbReference type="GO" id="GO:0044547">
    <property type="term" value="F:DNA topoisomerase binding"/>
    <property type="evidence" value="ECO:0007669"/>
    <property type="project" value="TreeGrafter"/>
</dbReference>
<keyword evidence="1" id="KW-0808">Transferase</keyword>
<dbReference type="GO" id="GO:0032259">
    <property type="term" value="P:methylation"/>
    <property type="evidence" value="ECO:0007669"/>
    <property type="project" value="UniProtKB-KW"/>
</dbReference>
<dbReference type="Gene3D" id="3.30.420.10">
    <property type="entry name" value="Ribonuclease H-like superfamily/Ribonuclease H"/>
    <property type="match status" value="1"/>
</dbReference>
<dbReference type="GO" id="GO:0000793">
    <property type="term" value="C:condensed chromosome"/>
    <property type="evidence" value="ECO:0007669"/>
    <property type="project" value="TreeGrafter"/>
</dbReference>
<accession>A0A4Y2AQ39</accession>